<evidence type="ECO:0000256" key="1">
    <source>
        <dbReference type="ARBA" id="ARBA00022628"/>
    </source>
</evidence>
<evidence type="ECO:0000256" key="3">
    <source>
        <dbReference type="ARBA" id="ARBA00023285"/>
    </source>
</evidence>
<dbReference type="EMBL" id="JAUSUZ010000001">
    <property type="protein sequence ID" value="MDQ0363922.1"/>
    <property type="molecule type" value="Genomic_DNA"/>
</dbReference>
<keyword evidence="5" id="KW-1185">Reference proteome</keyword>
<dbReference type="SUPFAM" id="SSF51703">
    <property type="entry name" value="Cobalamin (vitamin B12)-dependent enzymes"/>
    <property type="match status" value="1"/>
</dbReference>
<dbReference type="GO" id="GO:0031419">
    <property type="term" value="F:cobalamin binding"/>
    <property type="evidence" value="ECO:0007669"/>
    <property type="project" value="UniProtKB-KW"/>
</dbReference>
<dbReference type="GO" id="GO:0019670">
    <property type="term" value="P:anaerobic L-glutamate catabolic process"/>
    <property type="evidence" value="ECO:0007669"/>
    <property type="project" value="InterPro"/>
</dbReference>
<dbReference type="Proteomes" id="UP001240236">
    <property type="component" value="Unassembled WGS sequence"/>
</dbReference>
<sequence>MSEVEWAGMRVDAATAETLPSWADTVAYLRSGRAPSAVAALRAARDTGRPIVQPRCGVGDHGDMLRLLHRLREAGPGMLTVTIDSYTRLRQFDRAARALREAPADLNGYPLVAHGWRRGRELIEAVDVPVEIRHGSPDPRELFAVSLAAGAGSFEGGGIGYNLPYCKDVPLRTSMECWREVDALCGRLAAAGVTVDRELFGTLTAVLMPPSISLAVTLLEARAAAAEGVRCLSIAYPQGGEIHQDVAALRCIRLLAGRYLPAGVEVHPVLHEFMGVFPRRRDTADALILYGGVTALLGGASKVINKTRQEGYGIPDADANADGIRTALLGTSDLLDVVRIDEDRVGEETHWLLREVTELVEPVLAEPDLPAAVAGAFAGGRLDVPFSASVHARSWVVPARDARGAIRYRRTGRLPFSTGTLHRNATELGPERPTADLVESVTADINYFLRRDHAPA</sequence>
<comment type="caution">
    <text evidence="4">The sequence shown here is derived from an EMBL/GenBank/DDBJ whole genome shotgun (WGS) entry which is preliminary data.</text>
</comment>
<keyword evidence="3" id="KW-0170">Cobalt</keyword>
<dbReference type="AlphaFoldDB" id="A0AAE3VVE8"/>
<gene>
    <name evidence="4" type="ORF">J2S42_000591</name>
</gene>
<dbReference type="Gene3D" id="3.20.20.240">
    <property type="entry name" value="Methylmalonyl-CoA mutase"/>
    <property type="match status" value="1"/>
</dbReference>
<dbReference type="InterPro" id="IPR016176">
    <property type="entry name" value="Cbl-dep_enz_cat"/>
</dbReference>
<keyword evidence="2 4" id="KW-0413">Isomerase</keyword>
<dbReference type="EC" id="5.4.99.1" evidence="4"/>
<evidence type="ECO:0000256" key="2">
    <source>
        <dbReference type="ARBA" id="ARBA00023235"/>
    </source>
</evidence>
<dbReference type="InterPro" id="IPR006396">
    <property type="entry name" value="Glu_mut_E"/>
</dbReference>
<reference evidence="4 5" key="1">
    <citation type="submission" date="2023-07" db="EMBL/GenBank/DDBJ databases">
        <title>Sequencing the genomes of 1000 actinobacteria strains.</title>
        <authorList>
            <person name="Klenk H.-P."/>
        </authorList>
    </citation>
    <scope>NUCLEOTIDE SEQUENCE [LARGE SCALE GENOMIC DNA]</scope>
    <source>
        <strain evidence="4 5">DSM 44709</strain>
    </source>
</reference>
<protein>
    <submittedName>
        <fullName evidence="4">Methylaspartate mutase epsilon subunit</fullName>
        <ecNumber evidence="4">5.4.99.1</ecNumber>
    </submittedName>
</protein>
<proteinExistence type="predicted"/>
<dbReference type="GO" id="GO:0050097">
    <property type="term" value="F:methylaspartate mutase activity"/>
    <property type="evidence" value="ECO:0007669"/>
    <property type="project" value="UniProtKB-EC"/>
</dbReference>
<organism evidence="4 5">
    <name type="scientific">Catenuloplanes indicus</name>
    <dbReference type="NCBI Taxonomy" id="137267"/>
    <lineage>
        <taxon>Bacteria</taxon>
        <taxon>Bacillati</taxon>
        <taxon>Actinomycetota</taxon>
        <taxon>Actinomycetes</taxon>
        <taxon>Micromonosporales</taxon>
        <taxon>Micromonosporaceae</taxon>
        <taxon>Catenuloplanes</taxon>
    </lineage>
</organism>
<dbReference type="Pfam" id="PF06368">
    <property type="entry name" value="Met_asp_mut_E"/>
    <property type="match status" value="1"/>
</dbReference>
<evidence type="ECO:0000313" key="4">
    <source>
        <dbReference type="EMBL" id="MDQ0363922.1"/>
    </source>
</evidence>
<name>A0AAE3VVE8_9ACTN</name>
<dbReference type="RefSeq" id="WP_307234922.1">
    <property type="nucleotide sequence ID" value="NZ_JAUSUZ010000001.1"/>
</dbReference>
<evidence type="ECO:0000313" key="5">
    <source>
        <dbReference type="Proteomes" id="UP001240236"/>
    </source>
</evidence>
<keyword evidence="1" id="KW-0846">Cobalamin</keyword>
<accession>A0AAE3VVE8</accession>
<dbReference type="PIRSF" id="PIRSF001495">
    <property type="entry name" value="Met_asp_mut_epsi"/>
    <property type="match status" value="1"/>
</dbReference>